<dbReference type="STRING" id="187101.VC03_02270"/>
<feature type="transmembrane region" description="Helical" evidence="5">
    <location>
        <begin position="51"/>
        <end position="69"/>
    </location>
</feature>
<dbReference type="InterPro" id="IPR003339">
    <property type="entry name" value="ABC/ECF_trnsptr_transmembrane"/>
</dbReference>
<dbReference type="HOGENOM" id="CLU_076847_1_1_0"/>
<dbReference type="GO" id="GO:0005886">
    <property type="term" value="C:plasma membrane"/>
    <property type="evidence" value="ECO:0007669"/>
    <property type="project" value="UniProtKB-ARBA"/>
</dbReference>
<dbReference type="KEGG" id="sns:VC03_02270"/>
<organism evidence="6 7">
    <name type="scientific">Sneathia vaginalis</name>
    <dbReference type="NCBI Taxonomy" id="187101"/>
    <lineage>
        <taxon>Bacteria</taxon>
        <taxon>Fusobacteriati</taxon>
        <taxon>Fusobacteriota</taxon>
        <taxon>Fusobacteriia</taxon>
        <taxon>Fusobacteriales</taxon>
        <taxon>Leptotrichiaceae</taxon>
        <taxon>Sneathia</taxon>
    </lineage>
</organism>
<dbReference type="OrthoDB" id="3730291at2"/>
<accession>A0A0E3ZAR2</accession>
<feature type="transmembrane region" description="Helical" evidence="5">
    <location>
        <begin position="29"/>
        <end position="45"/>
    </location>
</feature>
<evidence type="ECO:0000256" key="2">
    <source>
        <dbReference type="ARBA" id="ARBA00022692"/>
    </source>
</evidence>
<keyword evidence="7" id="KW-1185">Reference proteome</keyword>
<dbReference type="AlphaFoldDB" id="A0A0E3ZAR2"/>
<evidence type="ECO:0000256" key="3">
    <source>
        <dbReference type="ARBA" id="ARBA00022989"/>
    </source>
</evidence>
<keyword evidence="2 5" id="KW-0812">Transmembrane</keyword>
<evidence type="ECO:0008006" key="8">
    <source>
        <dbReference type="Google" id="ProtNLM"/>
    </source>
</evidence>
<dbReference type="Proteomes" id="UP000033103">
    <property type="component" value="Chromosome"/>
</dbReference>
<feature type="transmembrane region" description="Helical" evidence="5">
    <location>
        <begin position="76"/>
        <end position="103"/>
    </location>
</feature>
<feature type="transmembrane region" description="Helical" evidence="5">
    <location>
        <begin position="209"/>
        <end position="227"/>
    </location>
</feature>
<dbReference type="Pfam" id="PF02361">
    <property type="entry name" value="CbiQ"/>
    <property type="match status" value="1"/>
</dbReference>
<dbReference type="CDD" id="cd16914">
    <property type="entry name" value="EcfT"/>
    <property type="match status" value="1"/>
</dbReference>
<keyword evidence="3 5" id="KW-1133">Transmembrane helix</keyword>
<evidence type="ECO:0000256" key="1">
    <source>
        <dbReference type="ARBA" id="ARBA00004141"/>
    </source>
</evidence>
<protein>
    <recommendedName>
        <fullName evidence="8">Cobalt transport protein</fullName>
    </recommendedName>
</protein>
<evidence type="ECO:0000313" key="6">
    <source>
        <dbReference type="EMBL" id="AKC95376.1"/>
    </source>
</evidence>
<comment type="subcellular location">
    <subcellularLocation>
        <location evidence="1">Membrane</location>
        <topology evidence="1">Multi-pass membrane protein</topology>
    </subcellularLocation>
</comment>
<dbReference type="EMBL" id="CP011280">
    <property type="protein sequence ID" value="AKC95376.1"/>
    <property type="molecule type" value="Genomic_DNA"/>
</dbReference>
<proteinExistence type="predicted"/>
<dbReference type="PATRIC" id="fig|1069640.6.peg.434"/>
<evidence type="ECO:0000313" key="7">
    <source>
        <dbReference type="Proteomes" id="UP000033103"/>
    </source>
</evidence>
<sequence>MKLDFRTKFFMTVVISYVAMMEQVLFRNMYLMLVILFVPYILFMLSGYIKIALKGIILTVISFILHIYMFNIQNSILLSVCLFMNTVFLSIIPGIAMGSYSVMTTDMGEVIASMTKMKFPDQLIIPISVMARFYYTILIDYGQIKDAMFLDGLSVKKLIFHPLKLFEYKVVPLLMCITRTADEVTISAITRGLEVGGKRSSIYDVKFGIVDYVLLFLTTSLLIYQIGGQIA</sequence>
<name>A0A0E3ZAR2_9FUSO</name>
<gene>
    <name evidence="6" type="ORF">VC03_02270</name>
</gene>
<evidence type="ECO:0000256" key="5">
    <source>
        <dbReference type="SAM" id="Phobius"/>
    </source>
</evidence>
<evidence type="ECO:0000256" key="4">
    <source>
        <dbReference type="ARBA" id="ARBA00023136"/>
    </source>
</evidence>
<feature type="transmembrane region" description="Helical" evidence="5">
    <location>
        <begin position="123"/>
        <end position="141"/>
    </location>
</feature>
<keyword evidence="4 5" id="KW-0472">Membrane</keyword>
<reference evidence="6 7" key="1">
    <citation type="journal article" date="2012" name="BMC Genomics">
        <title>Genomic sequence analysis and characterization of Sneathia amnii sp. nov.</title>
        <authorList>
            <consortium name="Vaginal Microbiome Consortium (additional members)"/>
            <person name="Harwich M.D.Jr."/>
            <person name="Serrano M.G."/>
            <person name="Fettweis J.M."/>
            <person name="Alves J.M."/>
            <person name="Reimers M.A."/>
            <person name="Buck G.A."/>
            <person name="Jefferson K.K."/>
        </authorList>
    </citation>
    <scope>NUCLEOTIDE SEQUENCE [LARGE SCALE GENOMIC DNA]</scope>
    <source>
        <strain evidence="6 7">SN35</strain>
    </source>
</reference>
<dbReference type="RefSeq" id="WP_046328482.1">
    <property type="nucleotide sequence ID" value="NZ_CP196817.1"/>
</dbReference>